<name>A0A0M3AZ80_9SPHN</name>
<dbReference type="PATRIC" id="fig|56193.3.peg.857"/>
<evidence type="ECO:0000313" key="2">
    <source>
        <dbReference type="Proteomes" id="UP000033874"/>
    </source>
</evidence>
<accession>A0A0M3AZ80</accession>
<gene>
    <name evidence="1" type="ORF">YP76_04180</name>
</gene>
<reference evidence="1 2" key="1">
    <citation type="submission" date="2015-04" db="EMBL/GenBank/DDBJ databases">
        <title>Genome sequence of aromatic hydrocarbons-degrading Sphingobium chungbukense DJ77.</title>
        <authorList>
            <person name="Kim Y.-C."/>
            <person name="Chae J.-C."/>
        </authorList>
    </citation>
    <scope>NUCLEOTIDE SEQUENCE [LARGE SCALE GENOMIC DNA]</scope>
    <source>
        <strain evidence="1 2">DJ77</strain>
    </source>
</reference>
<dbReference type="Proteomes" id="UP000033874">
    <property type="component" value="Unassembled WGS sequence"/>
</dbReference>
<comment type="caution">
    <text evidence="1">The sequence shown here is derived from an EMBL/GenBank/DDBJ whole genome shotgun (WGS) entry which is preliminary data.</text>
</comment>
<dbReference type="EMBL" id="LBIC01000001">
    <property type="protein sequence ID" value="KKW93864.1"/>
    <property type="molecule type" value="Genomic_DNA"/>
</dbReference>
<sequence length="131" mass="14114">MTARLDLTASRNIAWAPTIDLFYEGGQLPLAGATITMQVRLYPGAPGDALVTLNPIAFEDLDPSEPGARRCLRLTPLMLREWVAAFPTGLNAPEPGEADLFSYDIIITYAEGAQDKLALGNFLLEPGVTLP</sequence>
<evidence type="ECO:0000313" key="1">
    <source>
        <dbReference type="EMBL" id="KKW93864.1"/>
    </source>
</evidence>
<organism evidence="1 2">
    <name type="scientific">Sphingobium chungbukense</name>
    <dbReference type="NCBI Taxonomy" id="56193"/>
    <lineage>
        <taxon>Bacteria</taxon>
        <taxon>Pseudomonadati</taxon>
        <taxon>Pseudomonadota</taxon>
        <taxon>Alphaproteobacteria</taxon>
        <taxon>Sphingomonadales</taxon>
        <taxon>Sphingomonadaceae</taxon>
        <taxon>Sphingobium</taxon>
    </lineage>
</organism>
<dbReference type="RefSeq" id="WP_046762299.1">
    <property type="nucleotide sequence ID" value="NZ_LBIC01000001.1"/>
</dbReference>
<keyword evidence="2" id="KW-1185">Reference proteome</keyword>
<protein>
    <submittedName>
        <fullName evidence="1">Uncharacterized protein</fullName>
    </submittedName>
</protein>
<dbReference type="STRING" id="56193.YP76_04180"/>
<proteinExistence type="predicted"/>
<dbReference type="AlphaFoldDB" id="A0A0M3AZ80"/>